<proteinExistence type="predicted"/>
<reference evidence="1 2" key="1">
    <citation type="journal article" date="2016" name="Nat. Commun.">
        <title>Thousands of microbial genomes shed light on interconnected biogeochemical processes in an aquifer system.</title>
        <authorList>
            <person name="Anantharaman K."/>
            <person name="Brown C.T."/>
            <person name="Hug L.A."/>
            <person name="Sharon I."/>
            <person name="Castelle C.J."/>
            <person name="Probst A.J."/>
            <person name="Thomas B.C."/>
            <person name="Singh A."/>
            <person name="Wilkins M.J."/>
            <person name="Karaoz U."/>
            <person name="Brodie E.L."/>
            <person name="Williams K.H."/>
            <person name="Hubbard S.S."/>
            <person name="Banfield J.F."/>
        </authorList>
    </citation>
    <scope>NUCLEOTIDE SEQUENCE [LARGE SCALE GENOMIC DNA]</scope>
    <source>
        <strain evidence="2">RIFCSPHIGHO2_01_FULL_58_15</strain>
    </source>
</reference>
<dbReference type="EMBL" id="MHST01000019">
    <property type="protein sequence ID" value="OHA48520.1"/>
    <property type="molecule type" value="Genomic_DNA"/>
</dbReference>
<evidence type="ECO:0008006" key="3">
    <source>
        <dbReference type="Google" id="ProtNLM"/>
    </source>
</evidence>
<evidence type="ECO:0000313" key="1">
    <source>
        <dbReference type="EMBL" id="OHA48520.1"/>
    </source>
</evidence>
<dbReference type="AlphaFoldDB" id="A0A1G2PJL7"/>
<dbReference type="STRING" id="1802363.A2682_01270"/>
<gene>
    <name evidence="1" type="ORF">A2682_01270</name>
</gene>
<comment type="caution">
    <text evidence="1">The sequence shown here is derived from an EMBL/GenBank/DDBJ whole genome shotgun (WGS) entry which is preliminary data.</text>
</comment>
<dbReference type="SUPFAM" id="SSF54523">
    <property type="entry name" value="Pili subunits"/>
    <property type="match status" value="1"/>
</dbReference>
<sequence>MLELLIVIAVIVVLAGILILILNPAETLARSRDAQRIADLNSLKTALGIYVTSVASPDLDAAVASFCAGTPDNVDMKIGYSFSEANATKACVVDVAEGTDVDAGNTFDSAAGDFCVTNITPTLTAGTGWVPVDLTAITGGSPLSNLPLDPTNSLADNTPNGDPATTVDLVYRYACQNNVAAAPDLVFEFNAILESAAYATPGAATNRMETDGGDNTNYLEVGTSVRLIGGGTNF</sequence>
<dbReference type="Gene3D" id="3.30.700.10">
    <property type="entry name" value="Glycoprotein, Type 4 Pilin"/>
    <property type="match status" value="1"/>
</dbReference>
<evidence type="ECO:0000313" key="2">
    <source>
        <dbReference type="Proteomes" id="UP000178690"/>
    </source>
</evidence>
<dbReference type="Proteomes" id="UP000178690">
    <property type="component" value="Unassembled WGS sequence"/>
</dbReference>
<organism evidence="1 2">
    <name type="scientific">Terrybacteria sp. (strain RIFCSPHIGHO2_01_FULL_58_15)</name>
    <dbReference type="NCBI Taxonomy" id="1802363"/>
    <lineage>
        <taxon>Bacteria</taxon>
        <taxon>Candidatus Terryibacteriota</taxon>
    </lineage>
</organism>
<accession>A0A1G2PJL7</accession>
<dbReference type="InterPro" id="IPR045584">
    <property type="entry name" value="Pilin-like"/>
</dbReference>
<protein>
    <recommendedName>
        <fullName evidence="3">Type II secretion system protein GspG C-terminal domain-containing protein</fullName>
    </recommendedName>
</protein>
<name>A0A1G2PJL7_TERXR</name>